<reference evidence="1" key="1">
    <citation type="submission" date="2021-01" db="EMBL/GenBank/DDBJ databases">
        <authorList>
            <person name="Corre E."/>
            <person name="Pelletier E."/>
            <person name="Niang G."/>
            <person name="Scheremetjew M."/>
            <person name="Finn R."/>
            <person name="Kale V."/>
            <person name="Holt S."/>
            <person name="Cochrane G."/>
            <person name="Meng A."/>
            <person name="Brown T."/>
            <person name="Cohen L."/>
        </authorList>
    </citation>
    <scope>NUCLEOTIDE SEQUENCE</scope>
    <source>
        <strain evidence="1">CCAP1064/1</strain>
    </source>
</reference>
<gene>
    <name evidence="1" type="ORF">PINE0816_LOCUS1189</name>
</gene>
<protein>
    <submittedName>
        <fullName evidence="1">Uncharacterized protein</fullName>
    </submittedName>
</protein>
<name>A0A7S0BW27_9STRA</name>
<organism evidence="1">
    <name type="scientific">Proboscia inermis</name>
    <dbReference type="NCBI Taxonomy" id="420281"/>
    <lineage>
        <taxon>Eukaryota</taxon>
        <taxon>Sar</taxon>
        <taxon>Stramenopiles</taxon>
        <taxon>Ochrophyta</taxon>
        <taxon>Bacillariophyta</taxon>
        <taxon>Coscinodiscophyceae</taxon>
        <taxon>Rhizosoleniophycidae</taxon>
        <taxon>Rhizosoleniales</taxon>
        <taxon>Rhizosoleniaceae</taxon>
        <taxon>Proboscia</taxon>
    </lineage>
</organism>
<proteinExistence type="predicted"/>
<sequence>MNRCYNSRSDCHDDNIILLSGIQFGEDMPGYADGSKVDLRVVEKDGRVRSRYDCVEDEFGKFEFDVKRGDIRLCGWTTCNFGGNCSCYLRRSHKLRVPFMDGTNGEFASCCDIQQKIILMLMMHKDKKNLWSKIIPNDIRLRCLSYLEVVRFAEDWVVKVPKSLQQRKRKPHKRRKLS</sequence>
<evidence type="ECO:0000313" key="1">
    <source>
        <dbReference type="EMBL" id="CAD8405080.1"/>
    </source>
</evidence>
<dbReference type="AlphaFoldDB" id="A0A7S0BW27"/>
<dbReference type="EMBL" id="HBEL01002531">
    <property type="protein sequence ID" value="CAD8405080.1"/>
    <property type="molecule type" value="Transcribed_RNA"/>
</dbReference>
<accession>A0A7S0BW27</accession>